<keyword evidence="9 10" id="KW-0998">Cell outer membrane</keyword>
<dbReference type="PROSITE" id="PS52016">
    <property type="entry name" value="TONB_DEPENDENT_REC_3"/>
    <property type="match status" value="1"/>
</dbReference>
<evidence type="ECO:0000256" key="9">
    <source>
        <dbReference type="ARBA" id="ARBA00023237"/>
    </source>
</evidence>
<dbReference type="Pfam" id="PF07715">
    <property type="entry name" value="Plug"/>
    <property type="match status" value="1"/>
</dbReference>
<keyword evidence="3 10" id="KW-1134">Transmembrane beta strand</keyword>
<evidence type="ECO:0000256" key="6">
    <source>
        <dbReference type="ARBA" id="ARBA00023077"/>
    </source>
</evidence>
<dbReference type="InterPro" id="IPR000531">
    <property type="entry name" value="Beta-barrel_TonB"/>
</dbReference>
<dbReference type="InterPro" id="IPR012910">
    <property type="entry name" value="Plug_dom"/>
</dbReference>
<dbReference type="GO" id="GO:0009279">
    <property type="term" value="C:cell outer membrane"/>
    <property type="evidence" value="ECO:0007669"/>
    <property type="project" value="UniProtKB-SubCell"/>
</dbReference>
<keyword evidence="7 10" id="KW-0472">Membrane</keyword>
<dbReference type="GO" id="GO:0044718">
    <property type="term" value="P:siderophore transmembrane transport"/>
    <property type="evidence" value="ECO:0007669"/>
    <property type="project" value="TreeGrafter"/>
</dbReference>
<evidence type="ECO:0000256" key="1">
    <source>
        <dbReference type="ARBA" id="ARBA00004571"/>
    </source>
</evidence>
<comment type="similarity">
    <text evidence="10 11">Belongs to the TonB-dependent receptor family.</text>
</comment>
<evidence type="ECO:0000256" key="3">
    <source>
        <dbReference type="ARBA" id="ARBA00022452"/>
    </source>
</evidence>
<dbReference type="Gene3D" id="2.170.130.10">
    <property type="entry name" value="TonB-dependent receptor, plug domain"/>
    <property type="match status" value="1"/>
</dbReference>
<dbReference type="OrthoDB" id="337377at2"/>
<organism evidence="15 16">
    <name type="scientific">Sporomusa termitida</name>
    <dbReference type="NCBI Taxonomy" id="2377"/>
    <lineage>
        <taxon>Bacteria</taxon>
        <taxon>Bacillati</taxon>
        <taxon>Bacillota</taxon>
        <taxon>Negativicutes</taxon>
        <taxon>Selenomonadales</taxon>
        <taxon>Sporomusaceae</taxon>
        <taxon>Sporomusa</taxon>
    </lineage>
</organism>
<dbReference type="EMBL" id="CP036259">
    <property type="protein sequence ID" value="QDR81248.1"/>
    <property type="molecule type" value="Genomic_DNA"/>
</dbReference>
<keyword evidence="4 10" id="KW-0812">Transmembrane</keyword>
<dbReference type="RefSeq" id="WP_144350767.1">
    <property type="nucleotide sequence ID" value="NZ_CP036259.1"/>
</dbReference>
<name>A0A517DV84_9FIRM</name>
<evidence type="ECO:0000256" key="7">
    <source>
        <dbReference type="ARBA" id="ARBA00023136"/>
    </source>
</evidence>
<dbReference type="GO" id="GO:0015344">
    <property type="term" value="F:siderophore uptake transmembrane transporter activity"/>
    <property type="evidence" value="ECO:0007669"/>
    <property type="project" value="TreeGrafter"/>
</dbReference>
<comment type="subcellular location">
    <subcellularLocation>
        <location evidence="1 10">Cell outer membrane</location>
        <topology evidence="1 10">Multi-pass membrane protein</topology>
    </subcellularLocation>
</comment>
<evidence type="ECO:0000256" key="2">
    <source>
        <dbReference type="ARBA" id="ARBA00022448"/>
    </source>
</evidence>
<dbReference type="Gene3D" id="2.40.170.20">
    <property type="entry name" value="TonB-dependent receptor, beta-barrel domain"/>
    <property type="match status" value="1"/>
</dbReference>
<dbReference type="InterPro" id="IPR037066">
    <property type="entry name" value="Plug_dom_sf"/>
</dbReference>
<accession>A0A517DV84</accession>
<dbReference type="PANTHER" id="PTHR30069:SF29">
    <property type="entry name" value="HEMOGLOBIN AND HEMOGLOBIN-HAPTOGLOBIN-BINDING PROTEIN 1-RELATED"/>
    <property type="match status" value="1"/>
</dbReference>
<evidence type="ECO:0000256" key="5">
    <source>
        <dbReference type="ARBA" id="ARBA00022729"/>
    </source>
</evidence>
<dbReference type="InterPro" id="IPR039426">
    <property type="entry name" value="TonB-dep_rcpt-like"/>
</dbReference>
<evidence type="ECO:0000313" key="15">
    <source>
        <dbReference type="EMBL" id="QDR81248.1"/>
    </source>
</evidence>
<evidence type="ECO:0000256" key="11">
    <source>
        <dbReference type="RuleBase" id="RU003357"/>
    </source>
</evidence>
<keyword evidence="16" id="KW-1185">Reference proteome</keyword>
<proteinExistence type="inferred from homology"/>
<reference evidence="15 16" key="1">
    <citation type="submission" date="2019-02" db="EMBL/GenBank/DDBJ databases">
        <title>Closed genome of Sporomusa termitida DSM 4440.</title>
        <authorList>
            <person name="Poehlein A."/>
            <person name="Daniel R."/>
        </authorList>
    </citation>
    <scope>NUCLEOTIDE SEQUENCE [LARGE SCALE GENOMIC DNA]</scope>
    <source>
        <strain evidence="15 16">DSM 4440</strain>
    </source>
</reference>
<dbReference type="Proteomes" id="UP000320776">
    <property type="component" value="Chromosome"/>
</dbReference>
<protein>
    <submittedName>
        <fullName evidence="15">Vitamin B12 transporter BtuB</fullName>
    </submittedName>
</protein>
<dbReference type="PANTHER" id="PTHR30069">
    <property type="entry name" value="TONB-DEPENDENT OUTER MEMBRANE RECEPTOR"/>
    <property type="match status" value="1"/>
</dbReference>
<feature type="domain" description="TonB-dependent receptor plug" evidence="14">
    <location>
        <begin position="53"/>
        <end position="160"/>
    </location>
</feature>
<evidence type="ECO:0000256" key="4">
    <source>
        <dbReference type="ARBA" id="ARBA00022692"/>
    </source>
</evidence>
<sequence>MRRTRRVFTALVLAAATLTAGGQAFAQEESQSEVSEFAFDSYVVTASRIPEKLSKVAANVTVIANEAIEKGAFSQVSDILRAHNVHIPANGSVYSYPVINGDDRVLVLVNGRRMNWSHLVVSGNSRAFNMNNLAVKNIERIEIVRGPNSALYGSDAVGGVINIITKKSVEEKTTLAQDFGTWNDRRTTLTQQGGSDSLRYMFTIEKHKRDNYQFRNAISGNKDEFSDSYIDREYANLRVDKLYGSDKELSFEIEGMSENNGYGLYIKNPVSEGKVNQPGAERDGSDFNTSITYSWNKDRGKADFFRIYRNHSDAQTIYGTNPYKHKLYAVGAEYQQSWLVADTYTLISGLDVRREKFDQLSSGIQSGAHVSTSALFLENRLDLGNRWSLNLGARYDHHSDFGNDTTAHISLNKELSDVTNMYLAWGQSIKNPSMTMRYSNTENMIGNPDLVPESGDTWTLGLNSNLDKKTYLQTSLYISEMKNALAWQSGSPGKYINLNREKRRGLELSITRNMTADFKVSAGYSYAKVEKQNASDGYYLDYLNSRPNGYWLSTQYDNGRFDAGATLLAGTGRDESTYSNSSYVTLDLTAGYKLSGQTRIYAKGMNLTDEAYEMINTGKYPGRYPMLGRHFLMGIEHTF</sequence>
<evidence type="ECO:0000259" key="14">
    <source>
        <dbReference type="Pfam" id="PF07715"/>
    </source>
</evidence>
<dbReference type="Pfam" id="PF00593">
    <property type="entry name" value="TonB_dep_Rec_b-barrel"/>
    <property type="match status" value="1"/>
</dbReference>
<evidence type="ECO:0000313" key="16">
    <source>
        <dbReference type="Proteomes" id="UP000320776"/>
    </source>
</evidence>
<dbReference type="SUPFAM" id="SSF56935">
    <property type="entry name" value="Porins"/>
    <property type="match status" value="1"/>
</dbReference>
<evidence type="ECO:0000256" key="10">
    <source>
        <dbReference type="PROSITE-ProRule" id="PRU01360"/>
    </source>
</evidence>
<keyword evidence="8" id="KW-0675">Receptor</keyword>
<evidence type="ECO:0000256" key="12">
    <source>
        <dbReference type="SAM" id="SignalP"/>
    </source>
</evidence>
<keyword evidence="6 11" id="KW-0798">TonB box</keyword>
<dbReference type="KEGG" id="sted:SPTER_26220"/>
<dbReference type="InterPro" id="IPR036942">
    <property type="entry name" value="Beta-barrel_TonB_sf"/>
</dbReference>
<gene>
    <name evidence="15" type="primary">btuB_12</name>
    <name evidence="15" type="ORF">SPTER_26220</name>
</gene>
<keyword evidence="5 12" id="KW-0732">Signal</keyword>
<evidence type="ECO:0000259" key="13">
    <source>
        <dbReference type="Pfam" id="PF00593"/>
    </source>
</evidence>
<feature type="chain" id="PRO_5022036046" evidence="12">
    <location>
        <begin position="27"/>
        <end position="639"/>
    </location>
</feature>
<evidence type="ECO:0000256" key="8">
    <source>
        <dbReference type="ARBA" id="ARBA00023170"/>
    </source>
</evidence>
<dbReference type="AlphaFoldDB" id="A0A517DV84"/>
<feature type="domain" description="TonB-dependent receptor-like beta-barrel" evidence="13">
    <location>
        <begin position="210"/>
        <end position="607"/>
    </location>
</feature>
<keyword evidence="2 10" id="KW-0813">Transport</keyword>
<feature type="signal peptide" evidence="12">
    <location>
        <begin position="1"/>
        <end position="26"/>
    </location>
</feature>
<dbReference type="CDD" id="cd01347">
    <property type="entry name" value="ligand_gated_channel"/>
    <property type="match status" value="1"/>
</dbReference>